<feature type="region of interest" description="Disordered" evidence="8">
    <location>
        <begin position="540"/>
        <end position="572"/>
    </location>
</feature>
<dbReference type="InterPro" id="IPR013087">
    <property type="entry name" value="Znf_C2H2_type"/>
</dbReference>
<protein>
    <submittedName>
        <fullName evidence="10">C2H2 type zinc finger containing protein</fullName>
    </submittedName>
</protein>
<evidence type="ECO:0000256" key="4">
    <source>
        <dbReference type="ARBA" id="ARBA00022771"/>
    </source>
</evidence>
<sequence length="572" mass="62668">MQKECHKIDVELLRTRHEAVLVSQYRHSSNSEQMDPKQRLLRGGSCSKASELETVGNFRSTDLANDRKLNPVCMGCRRGQLVSYLFSACEAARLSIAYDRLAFDQSSAEISAPMPAFSLPSAGAILYGSPPSTDSYTKSTDSNPSDRIDELQKFLLGSDWSSLSSLSPPTASIHSVAEDSTPWPSSQANVPIISCSVETVKPAMQSVFAASNDTASPAAISEPNEALPIISSEHAFTATVPASIPAAAMATTAYPSPMTPPHRHSFDTCYSDSVGSPDSERDFLTSPSMFDDNDFEFEGDALANIPLFPDQSFEDSAEAPAEDPVSSFVSNLENVKLEAGEQDNSGLTETDLDASQSTVMAPHSQVKVEEDVHNISSTLDDAFKTEAEAFKLEPKCEDELDMWSAEDLKPYFNDEEAKAAVLSTLAHAFGHDFAEPIKVSSSQEEVQKPSHVGPIRATRTNRERRSSPTKATATISSSASPAPIIDPVTKAKRWQCLECGKWFDRAYNLKTHRYTHEDPDTRARPFPCPDAECQKQFARKHDMQRHFENVHRGESRRAKGGSVKRSRTDDLG</sequence>
<dbReference type="eggNOG" id="KOG1721">
    <property type="taxonomic scope" value="Eukaryota"/>
</dbReference>
<evidence type="ECO:0000256" key="6">
    <source>
        <dbReference type="ARBA" id="ARBA00023242"/>
    </source>
</evidence>
<dbReference type="AlphaFoldDB" id="R9P4F2"/>
<keyword evidence="2" id="KW-0479">Metal-binding</keyword>
<keyword evidence="4 7" id="KW-0863">Zinc-finger</keyword>
<dbReference type="GO" id="GO:0008270">
    <property type="term" value="F:zinc ion binding"/>
    <property type="evidence" value="ECO:0007669"/>
    <property type="project" value="UniProtKB-KW"/>
</dbReference>
<dbReference type="Pfam" id="PF00096">
    <property type="entry name" value="zf-C2H2"/>
    <property type="match status" value="1"/>
</dbReference>
<dbReference type="PANTHER" id="PTHR16515">
    <property type="entry name" value="PR DOMAIN ZINC FINGER PROTEIN"/>
    <property type="match status" value="1"/>
</dbReference>
<keyword evidence="5" id="KW-0862">Zinc</keyword>
<dbReference type="FunFam" id="3.30.160.60:FF:000446">
    <property type="entry name" value="Zinc finger protein"/>
    <property type="match status" value="1"/>
</dbReference>
<evidence type="ECO:0000256" key="5">
    <source>
        <dbReference type="ARBA" id="ARBA00022833"/>
    </source>
</evidence>
<dbReference type="RefSeq" id="XP_012189890.1">
    <property type="nucleotide sequence ID" value="XM_012334500.1"/>
</dbReference>
<feature type="compositionally biased region" description="Low complexity" evidence="8">
    <location>
        <begin position="468"/>
        <end position="480"/>
    </location>
</feature>
<evidence type="ECO:0000256" key="3">
    <source>
        <dbReference type="ARBA" id="ARBA00022737"/>
    </source>
</evidence>
<dbReference type="InterPro" id="IPR050331">
    <property type="entry name" value="Zinc_finger"/>
</dbReference>
<comment type="subcellular location">
    <subcellularLocation>
        <location evidence="1">Nucleus</location>
    </subcellularLocation>
</comment>
<dbReference type="InterPro" id="IPR036236">
    <property type="entry name" value="Znf_C2H2_sf"/>
</dbReference>
<evidence type="ECO:0000313" key="11">
    <source>
        <dbReference type="Proteomes" id="UP000014071"/>
    </source>
</evidence>
<dbReference type="SMART" id="SM00355">
    <property type="entry name" value="ZnF_C2H2"/>
    <property type="match status" value="2"/>
</dbReference>
<dbReference type="PROSITE" id="PS00028">
    <property type="entry name" value="ZINC_FINGER_C2H2_1"/>
    <property type="match status" value="2"/>
</dbReference>
<feature type="region of interest" description="Disordered" evidence="8">
    <location>
        <begin position="440"/>
        <end position="480"/>
    </location>
</feature>
<feature type="domain" description="C2H2-type" evidence="9">
    <location>
        <begin position="494"/>
        <end position="521"/>
    </location>
</feature>
<evidence type="ECO:0000259" key="9">
    <source>
        <dbReference type="PROSITE" id="PS50157"/>
    </source>
</evidence>
<keyword evidence="6" id="KW-0539">Nucleus</keyword>
<evidence type="ECO:0000256" key="2">
    <source>
        <dbReference type="ARBA" id="ARBA00022723"/>
    </source>
</evidence>
<evidence type="ECO:0000256" key="1">
    <source>
        <dbReference type="ARBA" id="ARBA00004123"/>
    </source>
</evidence>
<proteinExistence type="predicted"/>
<keyword evidence="3" id="KW-0677">Repeat</keyword>
<dbReference type="PANTHER" id="PTHR16515:SF49">
    <property type="entry name" value="GASTRULA ZINC FINGER PROTEIN XLCGF49.1-LIKE-RELATED"/>
    <property type="match status" value="1"/>
</dbReference>
<dbReference type="OrthoDB" id="8117402at2759"/>
<keyword evidence="11" id="KW-1185">Reference proteome</keyword>
<dbReference type="GO" id="GO:0010468">
    <property type="term" value="P:regulation of gene expression"/>
    <property type="evidence" value="ECO:0007669"/>
    <property type="project" value="TreeGrafter"/>
</dbReference>
<dbReference type="Proteomes" id="UP000014071">
    <property type="component" value="Unassembled WGS sequence"/>
</dbReference>
<evidence type="ECO:0000256" key="7">
    <source>
        <dbReference type="PROSITE-ProRule" id="PRU00042"/>
    </source>
</evidence>
<reference evidence="11" key="1">
    <citation type="journal article" date="2013" name="Genome Announc.">
        <title>Draft genome sequence of the basidiomycetous yeast-like fungus Pseudozyma hubeiensis SY62, which produces an abundant amount of the biosurfactant mannosylerythritol lipids.</title>
        <authorList>
            <person name="Konishi M."/>
            <person name="Hatada Y."/>
            <person name="Horiuchi J."/>
        </authorList>
    </citation>
    <scope>NUCLEOTIDE SEQUENCE [LARGE SCALE GENOMIC DNA]</scope>
    <source>
        <strain evidence="11">SY62</strain>
    </source>
</reference>
<evidence type="ECO:0000313" key="10">
    <source>
        <dbReference type="EMBL" id="GAC96303.1"/>
    </source>
</evidence>
<dbReference type="EMBL" id="DF238801">
    <property type="protein sequence ID" value="GAC96303.1"/>
    <property type="molecule type" value="Genomic_DNA"/>
</dbReference>
<accession>R9P4F2</accession>
<evidence type="ECO:0000256" key="8">
    <source>
        <dbReference type="SAM" id="MobiDB-lite"/>
    </source>
</evidence>
<name>R9P4F2_PSEHS</name>
<dbReference type="Gene3D" id="3.30.160.60">
    <property type="entry name" value="Classic Zinc Finger"/>
    <property type="match status" value="2"/>
</dbReference>
<dbReference type="SUPFAM" id="SSF57667">
    <property type="entry name" value="beta-beta-alpha zinc fingers"/>
    <property type="match status" value="1"/>
</dbReference>
<dbReference type="STRING" id="1305764.R9P4F2"/>
<feature type="domain" description="C2H2-type" evidence="9">
    <location>
        <begin position="526"/>
        <end position="556"/>
    </location>
</feature>
<dbReference type="HOGENOM" id="CLU_586852_0_0_1"/>
<feature type="compositionally biased region" description="Basic and acidic residues" evidence="8">
    <location>
        <begin position="540"/>
        <end position="557"/>
    </location>
</feature>
<dbReference type="GO" id="GO:0005634">
    <property type="term" value="C:nucleus"/>
    <property type="evidence" value="ECO:0007669"/>
    <property type="project" value="UniProtKB-SubCell"/>
</dbReference>
<gene>
    <name evidence="10" type="ORF">PHSY_003883</name>
</gene>
<organism evidence="10 11">
    <name type="scientific">Pseudozyma hubeiensis (strain SY62)</name>
    <name type="common">Yeast</name>
    <dbReference type="NCBI Taxonomy" id="1305764"/>
    <lineage>
        <taxon>Eukaryota</taxon>
        <taxon>Fungi</taxon>
        <taxon>Dikarya</taxon>
        <taxon>Basidiomycota</taxon>
        <taxon>Ustilaginomycotina</taxon>
        <taxon>Ustilaginomycetes</taxon>
        <taxon>Ustilaginales</taxon>
        <taxon>Ustilaginaceae</taxon>
        <taxon>Pseudozyma</taxon>
    </lineage>
</organism>
<dbReference type="PROSITE" id="PS50157">
    <property type="entry name" value="ZINC_FINGER_C2H2_2"/>
    <property type="match status" value="2"/>
</dbReference>
<dbReference type="GeneID" id="24109169"/>